<dbReference type="EMBL" id="BFAA01010304">
    <property type="protein sequence ID" value="GCB77675.1"/>
    <property type="molecule type" value="Genomic_DNA"/>
</dbReference>
<reference evidence="5 6" key="1">
    <citation type="journal article" date="2018" name="Nat. Ecol. Evol.">
        <title>Shark genomes provide insights into elasmobranch evolution and the origin of vertebrates.</title>
        <authorList>
            <person name="Hara Y"/>
            <person name="Yamaguchi K"/>
            <person name="Onimaru K"/>
            <person name="Kadota M"/>
            <person name="Koyanagi M"/>
            <person name="Keeley SD"/>
            <person name="Tatsumi K"/>
            <person name="Tanaka K"/>
            <person name="Motone F"/>
            <person name="Kageyama Y"/>
            <person name="Nozu R"/>
            <person name="Adachi N"/>
            <person name="Nishimura O"/>
            <person name="Nakagawa R"/>
            <person name="Tanegashima C"/>
            <person name="Kiyatake I"/>
            <person name="Matsumoto R"/>
            <person name="Murakumo K"/>
            <person name="Nishida K"/>
            <person name="Terakita A"/>
            <person name="Kuratani S"/>
            <person name="Sato K"/>
            <person name="Hyodo S Kuraku.S."/>
        </authorList>
    </citation>
    <scope>NUCLEOTIDE SEQUENCE [LARGE SCALE GENOMIC DNA]</scope>
</reference>
<dbReference type="InterPro" id="IPR001680">
    <property type="entry name" value="WD40_rpt"/>
</dbReference>
<protein>
    <submittedName>
        <fullName evidence="5">Uncharacterized protein</fullName>
    </submittedName>
</protein>
<dbReference type="InterPro" id="IPR020472">
    <property type="entry name" value="WD40_PAC1"/>
</dbReference>
<dbReference type="OMA" id="WDAMDGS"/>
<dbReference type="PRINTS" id="PR00320">
    <property type="entry name" value="GPROTEINBRPT"/>
</dbReference>
<dbReference type="SMART" id="SM00320">
    <property type="entry name" value="WD40"/>
    <property type="match status" value="6"/>
</dbReference>
<feature type="region of interest" description="Disordered" evidence="4">
    <location>
        <begin position="1"/>
        <end position="20"/>
    </location>
</feature>
<evidence type="ECO:0000256" key="3">
    <source>
        <dbReference type="PROSITE-ProRule" id="PRU00221"/>
    </source>
</evidence>
<organism evidence="5 6">
    <name type="scientific">Scyliorhinus torazame</name>
    <name type="common">Cloudy catshark</name>
    <name type="synonym">Catulus torazame</name>
    <dbReference type="NCBI Taxonomy" id="75743"/>
    <lineage>
        <taxon>Eukaryota</taxon>
        <taxon>Metazoa</taxon>
        <taxon>Chordata</taxon>
        <taxon>Craniata</taxon>
        <taxon>Vertebrata</taxon>
        <taxon>Chondrichthyes</taxon>
        <taxon>Elasmobranchii</taxon>
        <taxon>Galeomorphii</taxon>
        <taxon>Galeoidea</taxon>
        <taxon>Carcharhiniformes</taxon>
        <taxon>Scyliorhinidae</taxon>
        <taxon>Scyliorhinus</taxon>
    </lineage>
</organism>
<sequence>METGPMETGTHKGVTMETGPGKRLHWRRTQIPFRVVTAHTDRASCCKFCFNDCRFLTCSFDGRVILWDLLTGTTVSEFGLQSTPLTECCISPDNQRLFTSSWDKSLKAWDVETGKVLWSVAHSRPLTCCDVSFDGKFVVTGTDIENGVYIRDSESGAPIANLQDQHRSTVTSCRFSPDGQRVASGSCDRTARIWDVSAHRTTMTLKKHTNVVSDCCFSQMGNVLCTASWDKTMMVWDLATGEFRSRGPKSLTHGHEGCISSCALSSDAALIVAGSYDQTISVWDTAGLYLKLVLKDSTVRLWDIENIDQVPAVKAEWKAHGEKVLQCAHCGKPFSCCHEDNSEFVTLCVFCRLSASPWTSHLTLTTLPSLSAPAPPRPAPPPPASHHGSRQGHTAH</sequence>
<feature type="compositionally biased region" description="Pro residues" evidence="4">
    <location>
        <begin position="373"/>
        <end position="384"/>
    </location>
</feature>
<dbReference type="PROSITE" id="PS50294">
    <property type="entry name" value="WD_REPEATS_REGION"/>
    <property type="match status" value="3"/>
</dbReference>
<dbReference type="InterPro" id="IPR019775">
    <property type="entry name" value="WD40_repeat_CS"/>
</dbReference>
<dbReference type="STRING" id="75743.A0A401PX14"/>
<dbReference type="CDD" id="cd00200">
    <property type="entry name" value="WD40"/>
    <property type="match status" value="1"/>
</dbReference>
<dbReference type="OrthoDB" id="538223at2759"/>
<keyword evidence="6" id="KW-1185">Reference proteome</keyword>
<gene>
    <name evidence="5" type="ORF">scyTo_0016727</name>
</gene>
<comment type="caution">
    <text evidence="5">The sequence shown here is derived from an EMBL/GenBank/DDBJ whole genome shotgun (WGS) entry which is preliminary data.</text>
</comment>
<name>A0A401PX14_SCYTO</name>
<keyword evidence="2" id="KW-0677">Repeat</keyword>
<dbReference type="PROSITE" id="PS00678">
    <property type="entry name" value="WD_REPEATS_1"/>
    <property type="match status" value="3"/>
</dbReference>
<dbReference type="SUPFAM" id="SSF50998">
    <property type="entry name" value="Quinoprotein alcohol dehydrogenase-like"/>
    <property type="match status" value="1"/>
</dbReference>
<dbReference type="InterPro" id="IPR011047">
    <property type="entry name" value="Quinoprotein_ADH-like_sf"/>
</dbReference>
<feature type="compositionally biased region" description="Basic residues" evidence="4">
    <location>
        <begin position="387"/>
        <end position="396"/>
    </location>
</feature>
<dbReference type="Pfam" id="PF00400">
    <property type="entry name" value="WD40"/>
    <property type="match status" value="6"/>
</dbReference>
<dbReference type="PANTHER" id="PTHR45048:SF1">
    <property type="entry name" value="WD REPEAT-CONTAINING PROTEIN 88"/>
    <property type="match status" value="1"/>
</dbReference>
<feature type="repeat" description="WD" evidence="3">
    <location>
        <begin position="205"/>
        <end position="246"/>
    </location>
</feature>
<dbReference type="Proteomes" id="UP000288216">
    <property type="component" value="Unassembled WGS sequence"/>
</dbReference>
<feature type="region of interest" description="Disordered" evidence="4">
    <location>
        <begin position="369"/>
        <end position="396"/>
    </location>
</feature>
<proteinExistence type="predicted"/>
<accession>A0A401PX14</accession>
<dbReference type="PROSITE" id="PS50082">
    <property type="entry name" value="WD_REPEATS_2"/>
    <property type="match status" value="5"/>
</dbReference>
<dbReference type="InterPro" id="IPR015943">
    <property type="entry name" value="WD40/YVTN_repeat-like_dom_sf"/>
</dbReference>
<feature type="repeat" description="WD" evidence="3">
    <location>
        <begin position="252"/>
        <end position="284"/>
    </location>
</feature>
<dbReference type="Gene3D" id="2.130.10.10">
    <property type="entry name" value="YVTN repeat-like/Quinoprotein amine dehydrogenase"/>
    <property type="match status" value="3"/>
</dbReference>
<evidence type="ECO:0000313" key="5">
    <source>
        <dbReference type="EMBL" id="GCB77675.1"/>
    </source>
</evidence>
<dbReference type="PANTHER" id="PTHR45048">
    <property type="match status" value="1"/>
</dbReference>
<feature type="repeat" description="WD" evidence="3">
    <location>
        <begin position="78"/>
        <end position="119"/>
    </location>
</feature>
<evidence type="ECO:0000256" key="2">
    <source>
        <dbReference type="ARBA" id="ARBA00022737"/>
    </source>
</evidence>
<evidence type="ECO:0000256" key="4">
    <source>
        <dbReference type="SAM" id="MobiDB-lite"/>
    </source>
</evidence>
<evidence type="ECO:0000313" key="6">
    <source>
        <dbReference type="Proteomes" id="UP000288216"/>
    </source>
</evidence>
<feature type="repeat" description="WD" evidence="3">
    <location>
        <begin position="36"/>
        <end position="77"/>
    </location>
</feature>
<feature type="repeat" description="WD" evidence="3">
    <location>
        <begin position="163"/>
        <end position="204"/>
    </location>
</feature>
<keyword evidence="1 3" id="KW-0853">WD repeat</keyword>
<dbReference type="AlphaFoldDB" id="A0A401PX14"/>
<evidence type="ECO:0000256" key="1">
    <source>
        <dbReference type="ARBA" id="ARBA00022574"/>
    </source>
</evidence>